<dbReference type="EMBL" id="CALNXK010000246">
    <property type="protein sequence ID" value="CAH3178864.1"/>
    <property type="molecule type" value="Genomic_DNA"/>
</dbReference>
<feature type="repeat" description="ANK" evidence="2">
    <location>
        <begin position="977"/>
        <end position="1009"/>
    </location>
</feature>
<feature type="repeat" description="ANK" evidence="2">
    <location>
        <begin position="1502"/>
        <end position="1534"/>
    </location>
</feature>
<feature type="repeat" description="ANK" evidence="2">
    <location>
        <begin position="911"/>
        <end position="943"/>
    </location>
</feature>
<dbReference type="PROSITE" id="PS50297">
    <property type="entry name" value="ANK_REP_REGION"/>
    <property type="match status" value="9"/>
</dbReference>
<dbReference type="InterPro" id="IPR027897">
    <property type="entry name" value="DUF4559"/>
</dbReference>
<feature type="domain" description="TANC1/2-like winged helix" evidence="6">
    <location>
        <begin position="731"/>
        <end position="864"/>
    </location>
</feature>
<dbReference type="SUPFAM" id="SSF48403">
    <property type="entry name" value="Ankyrin repeat"/>
    <property type="match status" value="4"/>
</dbReference>
<dbReference type="PANTHER" id="PTHR24118">
    <property type="entry name" value="POTE ANKYRIN DOMAIN"/>
    <property type="match status" value="1"/>
</dbReference>
<sequence length="2114" mass="240979">MTAASLKNAAVHFTSQPRSHGEKPGSEVGHGRVALLKHFGVIFHLRKTKQSKLWLNPQSRNARLQVLYFSMAAAGPSKAFVQLTSPEEGNWLSLGRALTSVLCQGLRPYIQREMDLFYSNVIAAMTALRAGPCTCVYDQSRKKNHYHDMSTCAWAQILQGVHIVNKPNWKQSDSSNWIDPSKGKWEIAKLFLPDIGLHIVIESVEDLDITGILNLLYWCNHFLVQRPLIEDVRETRNTKWVHVPKLELNDKEKRAAFQTIEKLLQDPVFVGDVDVQNALQDILALKCTSDVQIFKAEVLSQFKEAIRSDMLNLKSEMKSLRKEAKKNEKQRARVEGQLRNLKTSFKKVEQKNETTTFSSLVQPIPKLLMTITIFLSRAVGSIQQKSFKDCLYLLILFCCIGILDESPYKDGCPTEAVGVLFDTKEFNFTHYLDDSRDNFIGRQWLFQLMENSFYPSRQDVSGVLITGEPGLGKSALTAQLICSRKSGRTFYDHILGYHLCRRSERNTQNGGKFVRNLADMIARRLPEYGYMVVDNSQVQQSLNNDCVTNKDFVRCFQEAILKPLELLKNKPKENWYIVIDALDECVTQSETARSIVHLLDKKLRFPSWLKLVMTSRNETSFSMSSNDFIKLKINPDDNRNIQDIETFLVGKLFEDDPLIRRIKLWFGDNSTRNTSRLISALLSKSQGNFLLAKGTLHLWETSRAEIIHPYSLPETLRELYKRQFEGLYSRPEKFEPIRRVLELLVATLEPISEKEIFDILRRKENLKEASRLKYRMNELGHLLRYEENDRVTIYHPSLTEWLTSESNANGPFYVNEKKGHEMFCDYYFCLITDGPKSSLPEYIFNLAQHIAHGSWKKDFSKKILSVPSKVFDSSDPTINRTLLHLAATINSTDALDLLLRHVGYDDYLDNRGITPAFLAAEHGLVHNLALMVKKGANIHHKTKSLSSTYTLQGNESVESYNISVRCNPVFQCKSKLFSSTLLHVAAHGGHLEVINFLIDNGANISTVNGVQLTALQIAAERGHVEVVKTLYEAGAVPDQTALHHAAANNKLEVVKYLLQTGVTDKCMRCDGSFYWLKGKQRLQRDNFSPPPFVQYKECIHSNSKIIHYEFLLANGSTKDKEGELYDDKHLIFCETALHAAVSAGHEAVVRELASNPTTALGCRDYSGRTPFHEAVRRRNSRIVDLLLLKDPKLVYETCKHLQSFHDHISPKARNSPQLRFEEVAEYEKDICHCGYTPLHVAARYGHTEIGLHLISAGAKVDAPDCQGATPLHVAACHNHIAFVRALAHTNIGANVNGKSFNGSTPLHSAAACGAVEVIDYLLYLGVDVTAVDDGNLSPLHYSILHIRPLNLEGQLHRTDSCGVTFHVTVFDRRDHHLCVDANLIYVNNNNRWFISFIHLIEHGSIINAVDLYGRTPLHLASANGLADAVIFLLSWGAKLEIRDKFGKTPMDVAVENCTEEPTNTPFVIGKRFLDLPQHLRDNGMVVYVLFSHGAQFKKCESNSTSLLHHALAKKQPYIAQLLLFKGARVHCKDSSGKTPALAFIANGGGWTDILLKHLHDSTTIKCGEPFISSVFHLFCFFPPKRQDNNFFQQIRCKNHVCLSRKSPLKRAMKRHRLKNKIIDSCLDAEGFTPLHRAAQGANLIGVLSLLELGANSSLLSPQGYDAITLAILHSGGGIWHFHDKKELIARNDNASLVALELLHHAMKTRSFQIVCDSSKSEMTLYHLAASRGLVKFIQEILKEKERHQLDVNCPNKDGVTPLYLAEVFSFEISDSSYNPWREVATIIKEHGGKMVFLAKDAEYTIIYERLYGWIPNGLEFSLRPDVRGFVLGFRSEFQDRQNSLRPCKCSWEAWLDNVSVLSSSFDAVIGEITLQIRLLTRKILFVKPLRSEREAYVSFFKDIQKCFSQIKQGYSTMYLKRILNTGFLIIKTRYGVSKFKARYKKLLRISREMLFYLMRWWHLRMFQENGCLMSVLDKYRPILLDEKKLTQLITEFTRSSLDWVLEVICTLIKFVFDTYRVSDLCNSGILESSYILHNRYSHFMRNRMGWTADHTNTWPLDFLFKFSLGLYHQYKYLKILIVGLEQGTRLELHSEKFEWELRGVMKTYSARFCS</sequence>
<feature type="repeat" description="ANK" evidence="2">
    <location>
        <begin position="1301"/>
        <end position="1333"/>
    </location>
</feature>
<dbReference type="Pfam" id="PF12796">
    <property type="entry name" value="Ank_2"/>
    <property type="match status" value="3"/>
</dbReference>
<dbReference type="Pfam" id="PF15112">
    <property type="entry name" value="DUF4559"/>
    <property type="match status" value="1"/>
</dbReference>
<dbReference type="PANTHER" id="PTHR24118:SF99">
    <property type="entry name" value="POTE ANKYRIN DOMAIN FAMILY MEMBER 3C-RELATED"/>
    <property type="match status" value="1"/>
</dbReference>
<dbReference type="Pfam" id="PF13857">
    <property type="entry name" value="Ank_5"/>
    <property type="match status" value="1"/>
</dbReference>
<feature type="repeat" description="ANK" evidence="2">
    <location>
        <begin position="1166"/>
        <end position="1187"/>
    </location>
</feature>
<gene>
    <name evidence="7" type="ORF">PLOB_00021180</name>
</gene>
<dbReference type="Gene3D" id="3.40.50.300">
    <property type="entry name" value="P-loop containing nucleotide triphosphate hydrolases"/>
    <property type="match status" value="1"/>
</dbReference>
<keyword evidence="2" id="KW-0040">ANK repeat</keyword>
<dbReference type="Proteomes" id="UP001159405">
    <property type="component" value="Unassembled WGS sequence"/>
</dbReference>
<dbReference type="SUPFAM" id="SSF52540">
    <property type="entry name" value="P-loop containing nucleoside triphosphate hydrolases"/>
    <property type="match status" value="1"/>
</dbReference>
<dbReference type="Pfam" id="PF00023">
    <property type="entry name" value="Ank"/>
    <property type="match status" value="1"/>
</dbReference>
<evidence type="ECO:0000259" key="6">
    <source>
        <dbReference type="Pfam" id="PF25521"/>
    </source>
</evidence>
<dbReference type="InterPro" id="IPR027417">
    <property type="entry name" value="P-loop_NTPase"/>
</dbReference>
<dbReference type="InterPro" id="IPR036770">
    <property type="entry name" value="Ankyrin_rpt-contain_sf"/>
</dbReference>
<dbReference type="InterPro" id="IPR058056">
    <property type="entry name" value="WH_TANC1/2"/>
</dbReference>
<dbReference type="InterPro" id="IPR002110">
    <property type="entry name" value="Ankyrin_rpt"/>
</dbReference>
<feature type="repeat" description="ANK" evidence="2">
    <location>
        <begin position="1010"/>
        <end position="1035"/>
    </location>
</feature>
<keyword evidence="3" id="KW-0175">Coiled coil</keyword>
<keyword evidence="1" id="KW-0677">Repeat</keyword>
<evidence type="ECO:0000256" key="1">
    <source>
        <dbReference type="ARBA" id="ARBA00022737"/>
    </source>
</evidence>
<feature type="repeat" description="ANK" evidence="2">
    <location>
        <begin position="1233"/>
        <end position="1265"/>
    </location>
</feature>
<evidence type="ECO:0000256" key="4">
    <source>
        <dbReference type="SAM" id="MobiDB-lite"/>
    </source>
</evidence>
<evidence type="ECO:0008006" key="9">
    <source>
        <dbReference type="Google" id="ProtNLM"/>
    </source>
</evidence>
<feature type="repeat" description="ANK" evidence="2">
    <location>
        <begin position="1629"/>
        <end position="1661"/>
    </location>
</feature>
<dbReference type="PRINTS" id="PR01415">
    <property type="entry name" value="ANKYRIN"/>
</dbReference>
<organism evidence="7 8">
    <name type="scientific">Porites lobata</name>
    <dbReference type="NCBI Taxonomy" id="104759"/>
    <lineage>
        <taxon>Eukaryota</taxon>
        <taxon>Metazoa</taxon>
        <taxon>Cnidaria</taxon>
        <taxon>Anthozoa</taxon>
        <taxon>Hexacorallia</taxon>
        <taxon>Scleractinia</taxon>
        <taxon>Fungiina</taxon>
        <taxon>Poritidae</taxon>
        <taxon>Porites</taxon>
    </lineage>
</organism>
<dbReference type="InterPro" id="IPR056884">
    <property type="entry name" value="NPHP3-like_N"/>
</dbReference>
<feature type="domain" description="Nephrocystin 3-like N-terminal" evidence="5">
    <location>
        <begin position="457"/>
        <end position="616"/>
    </location>
</feature>
<evidence type="ECO:0000256" key="3">
    <source>
        <dbReference type="SAM" id="Coils"/>
    </source>
</evidence>
<evidence type="ECO:0000256" key="2">
    <source>
        <dbReference type="PROSITE-ProRule" id="PRU00023"/>
    </source>
</evidence>
<dbReference type="SMART" id="SM00248">
    <property type="entry name" value="ANK"/>
    <property type="match status" value="14"/>
</dbReference>
<dbReference type="Gene3D" id="1.25.40.20">
    <property type="entry name" value="Ankyrin repeat-containing domain"/>
    <property type="match status" value="6"/>
</dbReference>
<feature type="repeat" description="ANK" evidence="2">
    <location>
        <begin position="1037"/>
        <end position="1062"/>
    </location>
</feature>
<name>A0ABN8RHI6_9CNID</name>
<evidence type="ECO:0000313" key="7">
    <source>
        <dbReference type="EMBL" id="CAH3178864.1"/>
    </source>
</evidence>
<dbReference type="Pfam" id="PF24883">
    <property type="entry name" value="NPHP3_N"/>
    <property type="match status" value="1"/>
</dbReference>
<accession>A0ABN8RHI6</accession>
<feature type="coiled-coil region" evidence="3">
    <location>
        <begin position="303"/>
        <end position="351"/>
    </location>
</feature>
<protein>
    <recommendedName>
        <fullName evidence="9">Ankyrin repeat domain-containing protein 50</fullName>
    </recommendedName>
</protein>
<comment type="caution">
    <text evidence="7">The sequence shown here is derived from an EMBL/GenBank/DDBJ whole genome shotgun (WGS) entry which is preliminary data.</text>
</comment>
<evidence type="ECO:0000259" key="5">
    <source>
        <dbReference type="Pfam" id="PF24883"/>
    </source>
</evidence>
<feature type="region of interest" description="Disordered" evidence="4">
    <location>
        <begin position="1"/>
        <end position="27"/>
    </location>
</feature>
<feature type="repeat" description="ANK" evidence="2">
    <location>
        <begin position="1412"/>
        <end position="1444"/>
    </location>
</feature>
<dbReference type="PROSITE" id="PS50088">
    <property type="entry name" value="ANK_REPEAT"/>
    <property type="match status" value="11"/>
</dbReference>
<feature type="repeat" description="ANK" evidence="2">
    <location>
        <begin position="1266"/>
        <end position="1298"/>
    </location>
</feature>
<evidence type="ECO:0000313" key="8">
    <source>
        <dbReference type="Proteomes" id="UP001159405"/>
    </source>
</evidence>
<proteinExistence type="predicted"/>
<keyword evidence="8" id="KW-1185">Reference proteome</keyword>
<reference evidence="7 8" key="1">
    <citation type="submission" date="2022-05" db="EMBL/GenBank/DDBJ databases">
        <authorList>
            <consortium name="Genoscope - CEA"/>
            <person name="William W."/>
        </authorList>
    </citation>
    <scope>NUCLEOTIDE SEQUENCE [LARGE SCALE GENOMIC DNA]</scope>
</reference>
<dbReference type="Pfam" id="PF25521">
    <property type="entry name" value="WHD_TANC1"/>
    <property type="match status" value="1"/>
</dbReference>